<dbReference type="Pfam" id="PF09736">
    <property type="entry name" value="Bud13"/>
    <property type="match status" value="1"/>
</dbReference>
<keyword evidence="3" id="KW-1185">Reference proteome</keyword>
<dbReference type="VEuPathDB" id="TriTrypDB:LpyrH10_10_0290"/>
<feature type="compositionally biased region" description="Basic residues" evidence="1">
    <location>
        <begin position="1"/>
        <end position="10"/>
    </location>
</feature>
<reference evidence="2 3" key="1">
    <citation type="submission" date="2015-07" db="EMBL/GenBank/DDBJ databases">
        <title>High-quality genome of monoxenous trypanosomatid Leptomonas pyrrhocoris.</title>
        <authorList>
            <person name="Flegontov P."/>
            <person name="Butenko A."/>
            <person name="Firsov S."/>
            <person name="Vlcek C."/>
            <person name="Logacheva M.D."/>
            <person name="Field M."/>
            <person name="Filatov D."/>
            <person name="Flegontova O."/>
            <person name="Gerasimov E."/>
            <person name="Jackson A.P."/>
            <person name="Kelly S."/>
            <person name="Opperdoes F."/>
            <person name="O'Reilly A."/>
            <person name="Votypka J."/>
            <person name="Yurchenko V."/>
            <person name="Lukes J."/>
        </authorList>
    </citation>
    <scope>NUCLEOTIDE SEQUENCE [LARGE SCALE GENOMIC DNA]</scope>
    <source>
        <strain evidence="2">H10</strain>
    </source>
</reference>
<dbReference type="OrthoDB" id="272513at2759"/>
<name>A0A0M9G035_LEPPY</name>
<dbReference type="EMBL" id="LGTL01000010">
    <property type="protein sequence ID" value="KPA79415.1"/>
    <property type="molecule type" value="Genomic_DNA"/>
</dbReference>
<proteinExistence type="predicted"/>
<sequence>MSQQPAKRRRLDSDDDDDEFAQPRRTSPLLQYAVTAALPTDEVPLTGYADLDTAESDGTAERRVHNGVPHGASSEGSHLAAAVEDGGEGADTRTMGTAGAAVSPGMPVVFDEDDDIPAEYRGLLSTELMNVFLVPFEYICKQKMTTDKLLAQYLPPRSADGGHHGTSDDKTYHNAYGIAPGFRWDGVVRGRGPVE</sequence>
<protein>
    <recommendedName>
        <fullName evidence="4">Pre-mRNA-splicing factor of RES complex</fullName>
    </recommendedName>
</protein>
<feature type="region of interest" description="Disordered" evidence="1">
    <location>
        <begin position="55"/>
        <end position="106"/>
    </location>
</feature>
<evidence type="ECO:0008006" key="4">
    <source>
        <dbReference type="Google" id="ProtNLM"/>
    </source>
</evidence>
<dbReference type="OMA" id="QRSCTDK"/>
<dbReference type="EMBL" id="LGTL01000010">
    <property type="protein sequence ID" value="KPA79416.1"/>
    <property type="molecule type" value="Genomic_DNA"/>
</dbReference>
<dbReference type="GeneID" id="26905550"/>
<dbReference type="RefSeq" id="XP_015657855.1">
    <property type="nucleotide sequence ID" value="XM_015803213.1"/>
</dbReference>
<comment type="caution">
    <text evidence="2">The sequence shown here is derived from an EMBL/GenBank/DDBJ whole genome shotgun (WGS) entry which is preliminary data.</text>
</comment>
<dbReference type="InterPro" id="IPR018609">
    <property type="entry name" value="Bud13"/>
</dbReference>
<evidence type="ECO:0000256" key="1">
    <source>
        <dbReference type="SAM" id="MobiDB-lite"/>
    </source>
</evidence>
<feature type="region of interest" description="Disordered" evidence="1">
    <location>
        <begin position="1"/>
        <end position="33"/>
    </location>
</feature>
<evidence type="ECO:0000313" key="3">
    <source>
        <dbReference type="Proteomes" id="UP000037923"/>
    </source>
</evidence>
<evidence type="ECO:0000313" key="2">
    <source>
        <dbReference type="EMBL" id="KPA79416.1"/>
    </source>
</evidence>
<dbReference type="AlphaFoldDB" id="A0A0M9G035"/>
<accession>A0A0M9G035</accession>
<organism evidence="2 3">
    <name type="scientific">Leptomonas pyrrhocoris</name>
    <name type="common">Firebug parasite</name>
    <dbReference type="NCBI Taxonomy" id="157538"/>
    <lineage>
        <taxon>Eukaryota</taxon>
        <taxon>Discoba</taxon>
        <taxon>Euglenozoa</taxon>
        <taxon>Kinetoplastea</taxon>
        <taxon>Metakinetoplastina</taxon>
        <taxon>Trypanosomatida</taxon>
        <taxon>Trypanosomatidae</taxon>
        <taxon>Leishmaniinae</taxon>
        <taxon>Leptomonas</taxon>
    </lineage>
</organism>
<dbReference type="Proteomes" id="UP000037923">
    <property type="component" value="Unassembled WGS sequence"/>
</dbReference>
<gene>
    <name evidence="2" type="ORF">ABB37_05260</name>
</gene>
<dbReference type="RefSeq" id="XP_015657854.1">
    <property type="nucleotide sequence ID" value="XM_015803212.1"/>
</dbReference>